<keyword evidence="2" id="KW-1185">Reference proteome</keyword>
<dbReference type="EMBL" id="LR999454">
    <property type="protein sequence ID" value="CAE6038278.1"/>
    <property type="molecule type" value="Genomic_DNA"/>
</dbReference>
<reference evidence="1" key="1">
    <citation type="submission" date="2021-01" db="EMBL/GenBank/DDBJ databases">
        <authorList>
            <person name="Bezrukov I."/>
        </authorList>
    </citation>
    <scope>NUCLEOTIDE SEQUENCE</scope>
</reference>
<evidence type="ECO:0000313" key="2">
    <source>
        <dbReference type="Proteomes" id="UP000682877"/>
    </source>
</evidence>
<organism evidence="1 2">
    <name type="scientific">Arabidopsis arenosa</name>
    <name type="common">Sand rock-cress</name>
    <name type="synonym">Cardaminopsis arenosa</name>
    <dbReference type="NCBI Taxonomy" id="38785"/>
    <lineage>
        <taxon>Eukaryota</taxon>
        <taxon>Viridiplantae</taxon>
        <taxon>Streptophyta</taxon>
        <taxon>Embryophyta</taxon>
        <taxon>Tracheophyta</taxon>
        <taxon>Spermatophyta</taxon>
        <taxon>Magnoliopsida</taxon>
        <taxon>eudicotyledons</taxon>
        <taxon>Gunneridae</taxon>
        <taxon>Pentapetalae</taxon>
        <taxon>rosids</taxon>
        <taxon>malvids</taxon>
        <taxon>Brassicales</taxon>
        <taxon>Brassicaceae</taxon>
        <taxon>Camelineae</taxon>
        <taxon>Arabidopsis</taxon>
    </lineage>
</organism>
<dbReference type="PANTHER" id="PTHR31260">
    <property type="entry name" value="CYSTATIN/MONELLIN SUPERFAMILY PROTEIN"/>
    <property type="match status" value="1"/>
</dbReference>
<dbReference type="NCBIfam" id="TIGR01572">
    <property type="entry name" value="A_thl_para_3677"/>
    <property type="match status" value="1"/>
</dbReference>
<dbReference type="InterPro" id="IPR006462">
    <property type="entry name" value="MS5"/>
</dbReference>
<protein>
    <submittedName>
        <fullName evidence="1">Uncharacterized protein</fullName>
    </submittedName>
</protein>
<accession>A0A8S2AF85</accession>
<sequence>MSNFIRKQEVCGSGFGYSRVVLGPIEWNRDVDFVPDPGPWQRNHKLPYEPEEPFYTHNFPPLVTGPSVDPPPREPFGPPIPLFARLGLHCYNLQKGTNLQFVALHKYHSWMTSIYSYLVTLEVLDPIRNSCCEFETYVMHAVENIDCLSAIITGYRLTTPQTPVEEGRWYGFNKDVVDFFFKGAMPDWMPEGALTETEKLQCYEMKESEVEEEKEWLHLYAELALFSLWQSKLEALESAKPFDLRKIIVRTKEDVESKKKVKAENAIFYISFKTRCGQECYGIIRKTTDGMPEHLSLEVKCLM</sequence>
<evidence type="ECO:0000313" key="1">
    <source>
        <dbReference type="EMBL" id="CAE6038278.1"/>
    </source>
</evidence>
<dbReference type="Pfam" id="PF04776">
    <property type="entry name" value="protein_MS5"/>
    <property type="match status" value="1"/>
</dbReference>
<dbReference type="Proteomes" id="UP000682877">
    <property type="component" value="Chromosome 4"/>
</dbReference>
<dbReference type="AlphaFoldDB" id="A0A8S2AF85"/>
<dbReference type="PANTHER" id="PTHR31260:SF34">
    <property type="entry name" value="(RAPE) HYPOTHETICAL PROTEIN"/>
    <property type="match status" value="1"/>
</dbReference>
<name>A0A8S2AF85_ARAAE</name>
<proteinExistence type="predicted"/>
<gene>
    <name evidence="1" type="ORF">AARE701A_LOCUS10901</name>
</gene>